<gene>
    <name evidence="1" type="ORF">H2199_001025</name>
</gene>
<reference evidence="1" key="1">
    <citation type="submission" date="2022-10" db="EMBL/GenBank/DDBJ databases">
        <title>Culturing micro-colonial fungi from biological soil crusts in the Mojave desert and describing Neophaeococcomyces mojavensis, and introducing the new genera and species Taxawa tesnikishii.</title>
        <authorList>
            <person name="Kurbessoian T."/>
            <person name="Stajich J.E."/>
        </authorList>
    </citation>
    <scope>NUCLEOTIDE SEQUENCE</scope>
    <source>
        <strain evidence="1">JES_115</strain>
    </source>
</reference>
<protein>
    <submittedName>
        <fullName evidence="1">Uncharacterized protein</fullName>
    </submittedName>
</protein>
<dbReference type="EMBL" id="JAPDRP010000002">
    <property type="protein sequence ID" value="KAJ9649111.1"/>
    <property type="molecule type" value="Genomic_DNA"/>
</dbReference>
<evidence type="ECO:0000313" key="1">
    <source>
        <dbReference type="EMBL" id="KAJ9649111.1"/>
    </source>
</evidence>
<keyword evidence="2" id="KW-1185">Reference proteome</keyword>
<name>A0ACC2ZNI3_9PEZI</name>
<organism evidence="1 2">
    <name type="scientific">Coniosporium tulheliwenetii</name>
    <dbReference type="NCBI Taxonomy" id="3383036"/>
    <lineage>
        <taxon>Eukaryota</taxon>
        <taxon>Fungi</taxon>
        <taxon>Dikarya</taxon>
        <taxon>Ascomycota</taxon>
        <taxon>Pezizomycotina</taxon>
        <taxon>Dothideomycetes</taxon>
        <taxon>Dothideomycetes incertae sedis</taxon>
        <taxon>Coniosporium</taxon>
    </lineage>
</organism>
<dbReference type="Proteomes" id="UP001172680">
    <property type="component" value="Unassembled WGS sequence"/>
</dbReference>
<evidence type="ECO:0000313" key="2">
    <source>
        <dbReference type="Proteomes" id="UP001172680"/>
    </source>
</evidence>
<sequence length="120" mass="13838">MATPSAETPSSSSSRASIDIKQDLDDKSAPWTGSPTLLEEMLDQLLWNEPYKLETEAYVLSEYKSRPQRVDAERGKQRKARRQEARLEDHLEDLPAVGLVDPLDYHLRIRCIRHNFLMVD</sequence>
<comment type="caution">
    <text evidence="1">The sequence shown here is derived from an EMBL/GenBank/DDBJ whole genome shotgun (WGS) entry which is preliminary data.</text>
</comment>
<proteinExistence type="predicted"/>
<accession>A0ACC2ZNI3</accession>